<feature type="signal peptide" evidence="1">
    <location>
        <begin position="1"/>
        <end position="17"/>
    </location>
</feature>
<feature type="chain" id="PRO_5043999276" evidence="1">
    <location>
        <begin position="18"/>
        <end position="142"/>
    </location>
</feature>
<keyword evidence="3" id="KW-1185">Reference proteome</keyword>
<evidence type="ECO:0000256" key="1">
    <source>
        <dbReference type="SAM" id="SignalP"/>
    </source>
</evidence>
<accession>A0AAV2H5A2</accession>
<name>A0AAV2H5A2_LYMST</name>
<comment type="caution">
    <text evidence="2">The sequence shown here is derived from an EMBL/GenBank/DDBJ whole genome shotgun (WGS) entry which is preliminary data.</text>
</comment>
<proteinExistence type="predicted"/>
<gene>
    <name evidence="2" type="ORF">GSLYS_00002727001</name>
</gene>
<sequence length="142" mass="15790">MLSLILALTCAKILVKCEETPSPLSERGENCSIVAVQYSSMTMVLNDTEYQSLFQCLHNRTIVHCQVGTQARNTSEPFMNTVGKLMKDKNISITCNCSVSQHKYFFTSIYNSSFRQAELSLNQLEGAETNSTAIDLCTNSSQ</sequence>
<keyword evidence="1" id="KW-0732">Signal</keyword>
<reference evidence="2 3" key="1">
    <citation type="submission" date="2024-04" db="EMBL/GenBank/DDBJ databases">
        <authorList>
            <consortium name="Genoscope - CEA"/>
            <person name="William W."/>
        </authorList>
    </citation>
    <scope>NUCLEOTIDE SEQUENCE [LARGE SCALE GENOMIC DNA]</scope>
</reference>
<evidence type="ECO:0000313" key="3">
    <source>
        <dbReference type="Proteomes" id="UP001497497"/>
    </source>
</evidence>
<dbReference type="AlphaFoldDB" id="A0AAV2H5A2"/>
<dbReference type="EMBL" id="CAXITT010000034">
    <property type="protein sequence ID" value="CAL1528557.1"/>
    <property type="molecule type" value="Genomic_DNA"/>
</dbReference>
<protein>
    <submittedName>
        <fullName evidence="2">Uncharacterized protein</fullName>
    </submittedName>
</protein>
<dbReference type="Proteomes" id="UP001497497">
    <property type="component" value="Unassembled WGS sequence"/>
</dbReference>
<organism evidence="2 3">
    <name type="scientific">Lymnaea stagnalis</name>
    <name type="common">Great pond snail</name>
    <name type="synonym">Helix stagnalis</name>
    <dbReference type="NCBI Taxonomy" id="6523"/>
    <lineage>
        <taxon>Eukaryota</taxon>
        <taxon>Metazoa</taxon>
        <taxon>Spiralia</taxon>
        <taxon>Lophotrochozoa</taxon>
        <taxon>Mollusca</taxon>
        <taxon>Gastropoda</taxon>
        <taxon>Heterobranchia</taxon>
        <taxon>Euthyneura</taxon>
        <taxon>Panpulmonata</taxon>
        <taxon>Hygrophila</taxon>
        <taxon>Lymnaeoidea</taxon>
        <taxon>Lymnaeidae</taxon>
        <taxon>Lymnaea</taxon>
    </lineage>
</organism>
<feature type="non-terminal residue" evidence="2">
    <location>
        <position position="142"/>
    </location>
</feature>
<evidence type="ECO:0000313" key="2">
    <source>
        <dbReference type="EMBL" id="CAL1528557.1"/>
    </source>
</evidence>